<sequence>MTAMQSPAARWFALATLVGPVLLLSIDMSVISIAVPAISAGLGPTSAQMLWIIDIYSFLLAGLLILAGSLGDRFGRKRMLMIGAPAFGLASLATAFAPNPELLILARAALGASAATLMPSTLGLIRTIFDNAHERRLAIAVWAAAFGGGGALGPVLGGLLLEHFWWGSVFLINAPVMALFLPAAWYLLPESRDPNPQKFDYPSAALSIAGLLPVVYALKTLIKQPSVASVVALVAGITFIALFLRRQRRIPNPMIDLELFARPGFAAAITVNMLATLALLGLTFFYPQYLMLVKGHSSMSAGLWMLPLALATMTGTFVSPSVAKRVSIRKVITIGSAITAFGFGLASLLDTGSGMLLVVIAAAAVGFGIGFSETLTNEVVLSTAPPARASAASAISETGYEFGGAMGTALLGTLGLGVYARNLHADEHGLEGAQAVSARDTLGGAHEIAASLPTDQARQLIDAANDAYLTGMNVATGAGALIALGAAAAGWWGIREYSRRIEESVHHPQEISPR</sequence>
<dbReference type="InterPro" id="IPR036259">
    <property type="entry name" value="MFS_trans_sf"/>
</dbReference>
<keyword evidence="4 7" id="KW-0812">Transmembrane</keyword>
<evidence type="ECO:0000256" key="1">
    <source>
        <dbReference type="ARBA" id="ARBA00004651"/>
    </source>
</evidence>
<evidence type="ECO:0000313" key="10">
    <source>
        <dbReference type="Proteomes" id="UP001224412"/>
    </source>
</evidence>
<feature type="transmembrane region" description="Helical" evidence="7">
    <location>
        <begin position="474"/>
        <end position="494"/>
    </location>
</feature>
<feature type="transmembrane region" description="Helical" evidence="7">
    <location>
        <begin position="224"/>
        <end position="244"/>
    </location>
</feature>
<feature type="transmembrane region" description="Helical" evidence="7">
    <location>
        <begin position="137"/>
        <end position="157"/>
    </location>
</feature>
<dbReference type="Gene3D" id="1.20.1720.10">
    <property type="entry name" value="Multidrug resistance protein D"/>
    <property type="match status" value="1"/>
</dbReference>
<keyword evidence="3" id="KW-1003">Cell membrane</keyword>
<evidence type="ECO:0000256" key="6">
    <source>
        <dbReference type="ARBA" id="ARBA00023136"/>
    </source>
</evidence>
<feature type="transmembrane region" description="Helical" evidence="7">
    <location>
        <begin position="104"/>
        <end position="125"/>
    </location>
</feature>
<dbReference type="GO" id="GO:0022857">
    <property type="term" value="F:transmembrane transporter activity"/>
    <property type="evidence" value="ECO:0007669"/>
    <property type="project" value="InterPro"/>
</dbReference>
<name>A0AAP4BSN2_9CORY</name>
<dbReference type="SUPFAM" id="SSF103473">
    <property type="entry name" value="MFS general substrate transporter"/>
    <property type="match status" value="1"/>
</dbReference>
<evidence type="ECO:0000256" key="4">
    <source>
        <dbReference type="ARBA" id="ARBA00022692"/>
    </source>
</evidence>
<dbReference type="InterPro" id="IPR011701">
    <property type="entry name" value="MFS"/>
</dbReference>
<feature type="transmembrane region" description="Helical" evidence="7">
    <location>
        <begin position="48"/>
        <end position="67"/>
    </location>
</feature>
<protein>
    <submittedName>
        <fullName evidence="9">MFS transporter</fullName>
    </submittedName>
</protein>
<dbReference type="InterPro" id="IPR020846">
    <property type="entry name" value="MFS_dom"/>
</dbReference>
<evidence type="ECO:0000259" key="8">
    <source>
        <dbReference type="PROSITE" id="PS50850"/>
    </source>
</evidence>
<evidence type="ECO:0000256" key="5">
    <source>
        <dbReference type="ARBA" id="ARBA00022989"/>
    </source>
</evidence>
<dbReference type="Gene3D" id="1.20.1250.20">
    <property type="entry name" value="MFS general substrate transporter like domains"/>
    <property type="match status" value="1"/>
</dbReference>
<dbReference type="PANTHER" id="PTHR42718:SF47">
    <property type="entry name" value="METHYL VIOLOGEN RESISTANCE PROTEIN SMVA"/>
    <property type="match status" value="1"/>
</dbReference>
<reference evidence="9" key="1">
    <citation type="submission" date="2023-05" db="EMBL/GenBank/DDBJ databases">
        <title>Metabolic capabilities are highly conserved among human nasal-associated Corynebacterium species in pangenomic analyses.</title>
        <authorList>
            <person name="Tran T.H."/>
            <person name="Roberts A.Q."/>
            <person name="Escapa I.F."/>
            <person name="Gao W."/>
            <person name="Conlan S."/>
            <person name="Kong H."/>
            <person name="Segre J.A."/>
            <person name="Kelly M.S."/>
            <person name="Lemon K.P."/>
        </authorList>
    </citation>
    <scope>NUCLEOTIDE SEQUENCE</scope>
    <source>
        <strain evidence="9">KPL2773</strain>
    </source>
</reference>
<dbReference type="GO" id="GO:0005886">
    <property type="term" value="C:plasma membrane"/>
    <property type="evidence" value="ECO:0007669"/>
    <property type="project" value="UniProtKB-SubCell"/>
</dbReference>
<keyword evidence="2" id="KW-0813">Transport</keyword>
<evidence type="ECO:0000256" key="3">
    <source>
        <dbReference type="ARBA" id="ARBA00022475"/>
    </source>
</evidence>
<dbReference type="CDD" id="cd17321">
    <property type="entry name" value="MFS_MMR_MDR_like"/>
    <property type="match status" value="1"/>
</dbReference>
<keyword evidence="6 7" id="KW-0472">Membrane</keyword>
<proteinExistence type="predicted"/>
<feature type="transmembrane region" description="Helical" evidence="7">
    <location>
        <begin position="265"/>
        <end position="289"/>
    </location>
</feature>
<evidence type="ECO:0000313" key="9">
    <source>
        <dbReference type="EMBL" id="MDK4307810.1"/>
    </source>
</evidence>
<dbReference type="PROSITE" id="PS50850">
    <property type="entry name" value="MFS"/>
    <property type="match status" value="1"/>
</dbReference>
<feature type="transmembrane region" description="Helical" evidence="7">
    <location>
        <begin position="301"/>
        <end position="319"/>
    </location>
</feature>
<keyword evidence="5 7" id="KW-1133">Transmembrane helix</keyword>
<gene>
    <name evidence="9" type="ORF">QPX42_09710</name>
</gene>
<evidence type="ECO:0000256" key="7">
    <source>
        <dbReference type="SAM" id="Phobius"/>
    </source>
</evidence>
<feature type="transmembrane region" description="Helical" evidence="7">
    <location>
        <begin position="163"/>
        <end position="187"/>
    </location>
</feature>
<comment type="caution">
    <text evidence="9">The sequence shown here is derived from an EMBL/GenBank/DDBJ whole genome shotgun (WGS) entry which is preliminary data.</text>
</comment>
<dbReference type="RefSeq" id="WP_284599374.1">
    <property type="nucleotide sequence ID" value="NZ_JASNVH010000017.1"/>
</dbReference>
<feature type="transmembrane region" description="Helical" evidence="7">
    <location>
        <begin position="331"/>
        <end position="349"/>
    </location>
</feature>
<organism evidence="9 10">
    <name type="scientific">Corynebacterium pseudodiphtheriticum</name>
    <dbReference type="NCBI Taxonomy" id="37637"/>
    <lineage>
        <taxon>Bacteria</taxon>
        <taxon>Bacillati</taxon>
        <taxon>Actinomycetota</taxon>
        <taxon>Actinomycetes</taxon>
        <taxon>Mycobacteriales</taxon>
        <taxon>Corynebacteriaceae</taxon>
        <taxon>Corynebacterium</taxon>
    </lineage>
</organism>
<dbReference type="PANTHER" id="PTHR42718">
    <property type="entry name" value="MAJOR FACILITATOR SUPERFAMILY MULTIDRUG TRANSPORTER MFSC"/>
    <property type="match status" value="1"/>
</dbReference>
<dbReference type="Pfam" id="PF07690">
    <property type="entry name" value="MFS_1"/>
    <property type="match status" value="1"/>
</dbReference>
<feature type="transmembrane region" description="Helical" evidence="7">
    <location>
        <begin position="402"/>
        <end position="420"/>
    </location>
</feature>
<feature type="transmembrane region" description="Helical" evidence="7">
    <location>
        <begin position="355"/>
        <end position="381"/>
    </location>
</feature>
<accession>A0AAP4BSN2</accession>
<dbReference type="EMBL" id="JASNVH010000017">
    <property type="protein sequence ID" value="MDK4307810.1"/>
    <property type="molecule type" value="Genomic_DNA"/>
</dbReference>
<dbReference type="AlphaFoldDB" id="A0AAP4BSN2"/>
<comment type="subcellular location">
    <subcellularLocation>
        <location evidence="1">Cell membrane</location>
        <topology evidence="1">Multi-pass membrane protein</topology>
    </subcellularLocation>
</comment>
<feature type="transmembrane region" description="Helical" evidence="7">
    <location>
        <begin position="199"/>
        <end position="218"/>
    </location>
</feature>
<feature type="domain" description="Major facilitator superfamily (MFS) profile" evidence="8">
    <location>
        <begin position="13"/>
        <end position="456"/>
    </location>
</feature>
<evidence type="ECO:0000256" key="2">
    <source>
        <dbReference type="ARBA" id="ARBA00022448"/>
    </source>
</evidence>
<feature type="transmembrane region" description="Helical" evidence="7">
    <location>
        <begin position="79"/>
        <end position="98"/>
    </location>
</feature>
<dbReference type="Proteomes" id="UP001224412">
    <property type="component" value="Unassembled WGS sequence"/>
</dbReference>